<reference evidence="2" key="3">
    <citation type="submission" date="2016-06" db="UniProtKB">
        <authorList>
            <consortium name="WormBaseParasite"/>
        </authorList>
    </citation>
    <scope>IDENTIFICATION</scope>
</reference>
<evidence type="ECO:0000313" key="2">
    <source>
        <dbReference type="WBParaSite" id="GPLIN_001482500"/>
    </source>
</evidence>
<name>A0A183CPL8_GLOPA</name>
<reference evidence="1" key="1">
    <citation type="submission" date="2013-12" db="EMBL/GenBank/DDBJ databases">
        <authorList>
            <person name="Aslett M."/>
        </authorList>
    </citation>
    <scope>NUCLEOTIDE SEQUENCE [LARGE SCALE GENOMIC DNA]</scope>
    <source>
        <strain evidence="1">Lindley</strain>
    </source>
</reference>
<dbReference type="Proteomes" id="UP000050741">
    <property type="component" value="Unassembled WGS sequence"/>
</dbReference>
<reference evidence="1" key="2">
    <citation type="submission" date="2014-05" db="EMBL/GenBank/DDBJ databases">
        <title>The genome and life-stage specific transcriptomes of Globodera pallida elucidate key aspects of plant parasitism by a cyst nematode.</title>
        <authorList>
            <person name="Cotton J.A."/>
            <person name="Lilley C.J."/>
            <person name="Jones L.M."/>
            <person name="Kikuchi T."/>
            <person name="Reid A.J."/>
            <person name="Thorpe P."/>
            <person name="Tsai I.J."/>
            <person name="Beasley H."/>
            <person name="Blok V."/>
            <person name="Cock P.J.A."/>
            <person name="Van den Akker S.E."/>
            <person name="Holroyd N."/>
            <person name="Hunt M."/>
            <person name="Mantelin S."/>
            <person name="Naghra H."/>
            <person name="Pain A."/>
            <person name="Palomares-Rius J.E."/>
            <person name="Zarowiecki M."/>
            <person name="Berriman M."/>
            <person name="Jones J.T."/>
            <person name="Urwin P.E."/>
        </authorList>
    </citation>
    <scope>NUCLEOTIDE SEQUENCE [LARGE SCALE GENOMIC DNA]</scope>
    <source>
        <strain evidence="1">Lindley</strain>
    </source>
</reference>
<sequence>MGHWLIENRAHPMTDESESLEPEPKFWYYDNVRLTEPVYEETTLYAYKNDTTRVEVVVSHATEWEWFLTVRLITIVVGEQLMYTVKFSFEDGGRVYETQPMSADLTIAFMADANDQGFMVTAVAKLGITVEDCENHMSEVSTDVVGNNNGGTIATAREKVAGMDSGVATIFSTIRTDSLAAKVELFTALSTAHQIEDHLDKTINLKHIVAQVVEVGQDDGSMTDAVRVIIIDEAGEAYAAISSGLFKALEEMIQVLGHPDTWNGAAIPIQVVAVKSRRGRRFFTVKMAA</sequence>
<organism evidence="1 2">
    <name type="scientific">Globodera pallida</name>
    <name type="common">Potato cyst nematode worm</name>
    <name type="synonym">Heterodera pallida</name>
    <dbReference type="NCBI Taxonomy" id="36090"/>
    <lineage>
        <taxon>Eukaryota</taxon>
        <taxon>Metazoa</taxon>
        <taxon>Ecdysozoa</taxon>
        <taxon>Nematoda</taxon>
        <taxon>Chromadorea</taxon>
        <taxon>Rhabditida</taxon>
        <taxon>Tylenchina</taxon>
        <taxon>Tylenchomorpha</taxon>
        <taxon>Tylenchoidea</taxon>
        <taxon>Heteroderidae</taxon>
        <taxon>Heteroderinae</taxon>
        <taxon>Globodera</taxon>
    </lineage>
</organism>
<keyword evidence="1" id="KW-1185">Reference proteome</keyword>
<dbReference type="WBParaSite" id="GPLIN_001482500">
    <property type="protein sequence ID" value="GPLIN_001482500"/>
    <property type="gene ID" value="GPLIN_001482500"/>
</dbReference>
<evidence type="ECO:0000313" key="1">
    <source>
        <dbReference type="Proteomes" id="UP000050741"/>
    </source>
</evidence>
<accession>A0A183CPL8</accession>
<dbReference type="InterPro" id="IPR035408">
    <property type="entry name" value="Phi29_Phage_SSB"/>
</dbReference>
<protein>
    <submittedName>
        <fullName evidence="2">Baseplate protein</fullName>
    </submittedName>
</protein>
<proteinExistence type="predicted"/>
<dbReference type="AlphaFoldDB" id="A0A183CPL8"/>
<dbReference type="Pfam" id="PF17427">
    <property type="entry name" value="Phi29_Phage_SSB"/>
    <property type="match status" value="1"/>
</dbReference>